<evidence type="ECO:0000313" key="2">
    <source>
        <dbReference type="EMBL" id="TFY78781.1"/>
    </source>
</evidence>
<dbReference type="SUPFAM" id="SSF81383">
    <property type="entry name" value="F-box domain"/>
    <property type="match status" value="1"/>
</dbReference>
<dbReference type="AlphaFoldDB" id="A0A4Y9ZXY5"/>
<reference evidence="2 3" key="1">
    <citation type="submission" date="2019-02" db="EMBL/GenBank/DDBJ databases">
        <title>Genome sequencing of the rare red list fungi Hericium alpestre (H. flagellum).</title>
        <authorList>
            <person name="Buettner E."/>
            <person name="Kellner H."/>
        </authorList>
    </citation>
    <scope>NUCLEOTIDE SEQUENCE [LARGE SCALE GENOMIC DNA]</scope>
    <source>
        <strain evidence="2 3">DSM 108284</strain>
    </source>
</reference>
<dbReference type="Gene3D" id="1.20.1280.50">
    <property type="match status" value="1"/>
</dbReference>
<dbReference type="STRING" id="135208.A0A4Y9ZXY5"/>
<dbReference type="CDD" id="cd09917">
    <property type="entry name" value="F-box_SF"/>
    <property type="match status" value="1"/>
</dbReference>
<dbReference type="Proteomes" id="UP000298061">
    <property type="component" value="Unassembled WGS sequence"/>
</dbReference>
<keyword evidence="3" id="KW-1185">Reference proteome</keyword>
<evidence type="ECO:0000259" key="1">
    <source>
        <dbReference type="PROSITE" id="PS50181"/>
    </source>
</evidence>
<dbReference type="Pfam" id="PF12937">
    <property type="entry name" value="F-box-like"/>
    <property type="match status" value="1"/>
</dbReference>
<feature type="domain" description="F-box" evidence="1">
    <location>
        <begin position="25"/>
        <end position="71"/>
    </location>
</feature>
<gene>
    <name evidence="2" type="ORF">EWM64_g5232</name>
</gene>
<proteinExistence type="predicted"/>
<dbReference type="PROSITE" id="PS50181">
    <property type="entry name" value="FBOX"/>
    <property type="match status" value="1"/>
</dbReference>
<sequence>MHTPNTSQLLFPQLYARMPGSLTRFSPWLHLPVELVCYILSFLDMHDLLTCMVTCKFLRGLVLDTPRLQYTIDLAEHQMVLLSPSPQTSIAAQRRLLNEREQRWSTLSWRHKVTTPVPAAGSIYEFVGGVYGNGHGQGDDRRVSGKITFYQFPTAAGEKALVEGGRVPSWTLTEYDINIIDFSMDPSQDLLVLVSSTSESDYQVHLRTLSTNEPHPLAPSPVLECKRAMGPEAPDSWTSFRIQILDDYLALLIKDVFHTSAAFIAIWNWRIGAKAQSQAQGAEPAGWGIAAELAPALIGMHRGR</sequence>
<comment type="caution">
    <text evidence="2">The sequence shown here is derived from an EMBL/GenBank/DDBJ whole genome shotgun (WGS) entry which is preliminary data.</text>
</comment>
<name>A0A4Y9ZXY5_9AGAM</name>
<evidence type="ECO:0000313" key="3">
    <source>
        <dbReference type="Proteomes" id="UP000298061"/>
    </source>
</evidence>
<dbReference type="SMART" id="SM00256">
    <property type="entry name" value="FBOX"/>
    <property type="match status" value="1"/>
</dbReference>
<dbReference type="EMBL" id="SFCI01000617">
    <property type="protein sequence ID" value="TFY78781.1"/>
    <property type="molecule type" value="Genomic_DNA"/>
</dbReference>
<protein>
    <recommendedName>
        <fullName evidence="1">F-box domain-containing protein</fullName>
    </recommendedName>
</protein>
<organism evidence="2 3">
    <name type="scientific">Hericium alpestre</name>
    <dbReference type="NCBI Taxonomy" id="135208"/>
    <lineage>
        <taxon>Eukaryota</taxon>
        <taxon>Fungi</taxon>
        <taxon>Dikarya</taxon>
        <taxon>Basidiomycota</taxon>
        <taxon>Agaricomycotina</taxon>
        <taxon>Agaricomycetes</taxon>
        <taxon>Russulales</taxon>
        <taxon>Hericiaceae</taxon>
        <taxon>Hericium</taxon>
    </lineage>
</organism>
<dbReference type="InterPro" id="IPR036047">
    <property type="entry name" value="F-box-like_dom_sf"/>
</dbReference>
<dbReference type="OrthoDB" id="3256413at2759"/>
<accession>A0A4Y9ZXY5</accession>
<dbReference type="InterPro" id="IPR001810">
    <property type="entry name" value="F-box_dom"/>
</dbReference>